<dbReference type="KEGG" id="srho:HH216_16890"/>
<accession>A0A7L5DN42</accession>
<dbReference type="RefSeq" id="WP_169551865.1">
    <property type="nucleotide sequence ID" value="NZ_CP051677.1"/>
</dbReference>
<evidence type="ECO:0000313" key="1">
    <source>
        <dbReference type="EMBL" id="QJD79904.1"/>
    </source>
</evidence>
<keyword evidence="2" id="KW-1185">Reference proteome</keyword>
<dbReference type="Proteomes" id="UP000501128">
    <property type="component" value="Chromosome"/>
</dbReference>
<organism evidence="1 2">
    <name type="scientific">Spirosoma rhododendri</name>
    <dbReference type="NCBI Taxonomy" id="2728024"/>
    <lineage>
        <taxon>Bacteria</taxon>
        <taxon>Pseudomonadati</taxon>
        <taxon>Bacteroidota</taxon>
        <taxon>Cytophagia</taxon>
        <taxon>Cytophagales</taxon>
        <taxon>Cytophagaceae</taxon>
        <taxon>Spirosoma</taxon>
    </lineage>
</organism>
<protein>
    <submittedName>
        <fullName evidence="1">DUF4082 domain-containing protein</fullName>
    </submittedName>
</protein>
<dbReference type="EMBL" id="CP051677">
    <property type="protein sequence ID" value="QJD79904.1"/>
    <property type="molecule type" value="Genomic_DNA"/>
</dbReference>
<name>A0A7L5DN42_9BACT</name>
<gene>
    <name evidence="1" type="ORF">HH216_16890</name>
</gene>
<proteinExistence type="predicted"/>
<sequence>MKSILLVGLTVAGLLSLNSCQKGGDTAKPAENPVTSFMTSETTITTDTRTSGPWELGIVLSASTAGKITQVGSRMVDPGNYRIIIWDNDTKQILRQKTISQTAPNTLTMGDIESLAVAANKKLMVSINNQADGVTKKYNYAHKGSSLEFMPFTKGNILVYNSAYRQTGTATFPDQTINVKYEMYGFPEITFIAD</sequence>
<dbReference type="AlphaFoldDB" id="A0A7L5DN42"/>
<evidence type="ECO:0000313" key="2">
    <source>
        <dbReference type="Proteomes" id="UP000501128"/>
    </source>
</evidence>
<reference evidence="1 2" key="1">
    <citation type="submission" date="2020-04" db="EMBL/GenBank/DDBJ databases">
        <title>Genome sequencing of novel species.</title>
        <authorList>
            <person name="Heo J."/>
            <person name="Kim S.-J."/>
            <person name="Kim J.-S."/>
            <person name="Hong S.-B."/>
            <person name="Kwon S.-W."/>
        </authorList>
    </citation>
    <scope>NUCLEOTIDE SEQUENCE [LARGE SCALE GENOMIC DNA]</scope>
    <source>
        <strain evidence="1 2">CJU-R4</strain>
    </source>
</reference>